<protein>
    <recommendedName>
        <fullName evidence="4">Pectate lyase superfamily protein domain-containing protein</fullName>
    </recommendedName>
</protein>
<dbReference type="Proteomes" id="UP000178943">
    <property type="component" value="Unassembled WGS sequence"/>
</dbReference>
<proteinExistence type="predicted"/>
<accession>A0A1F5V899</accession>
<dbReference type="SMART" id="SM00710">
    <property type="entry name" value="PbH1"/>
    <property type="match status" value="6"/>
</dbReference>
<organism evidence="2 3">
    <name type="scientific">Candidatus Fischerbacteria bacterium RBG_13_37_8</name>
    <dbReference type="NCBI Taxonomy" id="1817863"/>
    <lineage>
        <taxon>Bacteria</taxon>
        <taxon>Candidatus Fischeribacteriota</taxon>
    </lineage>
</organism>
<gene>
    <name evidence="2" type="ORF">A2Y62_13595</name>
</gene>
<evidence type="ECO:0000313" key="2">
    <source>
        <dbReference type="EMBL" id="OGF59151.1"/>
    </source>
</evidence>
<dbReference type="InterPro" id="IPR012334">
    <property type="entry name" value="Pectin_lyas_fold"/>
</dbReference>
<comment type="caution">
    <text evidence="2">The sequence shown here is derived from an EMBL/GenBank/DDBJ whole genome shotgun (WGS) entry which is preliminary data.</text>
</comment>
<dbReference type="EMBL" id="MFGW01000221">
    <property type="protein sequence ID" value="OGF59151.1"/>
    <property type="molecule type" value="Genomic_DNA"/>
</dbReference>
<evidence type="ECO:0000256" key="1">
    <source>
        <dbReference type="SAM" id="SignalP"/>
    </source>
</evidence>
<dbReference type="InterPro" id="IPR011050">
    <property type="entry name" value="Pectin_lyase_fold/virulence"/>
</dbReference>
<dbReference type="SUPFAM" id="SSF51126">
    <property type="entry name" value="Pectin lyase-like"/>
    <property type="match status" value="1"/>
</dbReference>
<keyword evidence="1" id="KW-0732">Signal</keyword>
<sequence>MNRNIMLISTLVLFYILTSGYSYAVCTQQPNGTIDPMVDCVWPRAACDGATDDSAVFADAMNILNANGGTLKVPARTCLVNTTLDITRTQGSISIHCAGPDYSCMLTTTSPDIPQIKATSAYPGVRRISIRGLVFYREVTPTIGGDAIDFSGWVDDSDIVNVIVYGGYNGIVLGPCSLSRARNLLVVNAIIDNIVIKPNAGTPGNTLAWDLDSVGVGGAGRFGIYVTSEGTNDERVILGDWHIIQAWLNVQSAVSIQGVPGHSINDIRIDKSWFCCSLNDNWMIYINSQGGRHNRIQNSTIETFYPYSVQYGIGLDESNVDFTISDTKIDGMYRSGIISYAQHLKLDGIMVTRNGWGVYPYEHGVEIGAGEVNISGLTAKDNYGDGIRINGGTVVISSIWSTGNGGYGLKTAVDDIYISGGVLLPNTAGALYSPAYVNSKICAVKGVSNKCK</sequence>
<evidence type="ECO:0000313" key="3">
    <source>
        <dbReference type="Proteomes" id="UP000178943"/>
    </source>
</evidence>
<dbReference type="Gene3D" id="2.160.20.10">
    <property type="entry name" value="Single-stranded right-handed beta-helix, Pectin lyase-like"/>
    <property type="match status" value="2"/>
</dbReference>
<evidence type="ECO:0008006" key="4">
    <source>
        <dbReference type="Google" id="ProtNLM"/>
    </source>
</evidence>
<dbReference type="AlphaFoldDB" id="A0A1F5V899"/>
<feature type="signal peptide" evidence="1">
    <location>
        <begin position="1"/>
        <end position="24"/>
    </location>
</feature>
<dbReference type="InterPro" id="IPR006626">
    <property type="entry name" value="PbH1"/>
</dbReference>
<feature type="chain" id="PRO_5009521920" description="Pectate lyase superfamily protein domain-containing protein" evidence="1">
    <location>
        <begin position="25"/>
        <end position="452"/>
    </location>
</feature>
<reference evidence="2 3" key="1">
    <citation type="journal article" date="2016" name="Nat. Commun.">
        <title>Thousands of microbial genomes shed light on interconnected biogeochemical processes in an aquifer system.</title>
        <authorList>
            <person name="Anantharaman K."/>
            <person name="Brown C.T."/>
            <person name="Hug L.A."/>
            <person name="Sharon I."/>
            <person name="Castelle C.J."/>
            <person name="Probst A.J."/>
            <person name="Thomas B.C."/>
            <person name="Singh A."/>
            <person name="Wilkins M.J."/>
            <person name="Karaoz U."/>
            <person name="Brodie E.L."/>
            <person name="Williams K.H."/>
            <person name="Hubbard S.S."/>
            <person name="Banfield J.F."/>
        </authorList>
    </citation>
    <scope>NUCLEOTIDE SEQUENCE [LARGE SCALE GENOMIC DNA]</scope>
</reference>
<name>A0A1F5V899_9BACT</name>